<dbReference type="SUPFAM" id="SSF53474">
    <property type="entry name" value="alpha/beta-Hydrolases"/>
    <property type="match status" value="1"/>
</dbReference>
<keyword evidence="5" id="KW-1185">Reference proteome</keyword>
<dbReference type="InterPro" id="IPR029058">
    <property type="entry name" value="AB_hydrolase_fold"/>
</dbReference>
<dbReference type="Proteomes" id="UP000574067">
    <property type="component" value="Unassembled WGS sequence"/>
</dbReference>
<name>A0A848F7G9_9BURK</name>
<dbReference type="PANTHER" id="PTHR22946:SF9">
    <property type="entry name" value="POLYKETIDE TRANSFERASE AF380"/>
    <property type="match status" value="1"/>
</dbReference>
<gene>
    <name evidence="4" type="ORF">HHL10_13835</name>
</gene>
<evidence type="ECO:0000259" key="3">
    <source>
        <dbReference type="Pfam" id="PF02129"/>
    </source>
</evidence>
<dbReference type="InterPro" id="IPR000383">
    <property type="entry name" value="Xaa-Pro-like_dom"/>
</dbReference>
<evidence type="ECO:0000313" key="4">
    <source>
        <dbReference type="EMBL" id="NML16057.1"/>
    </source>
</evidence>
<dbReference type="Pfam" id="PF02129">
    <property type="entry name" value="Peptidase_S15"/>
    <property type="match status" value="1"/>
</dbReference>
<evidence type="ECO:0000313" key="5">
    <source>
        <dbReference type="Proteomes" id="UP000574067"/>
    </source>
</evidence>
<dbReference type="PANTHER" id="PTHR22946">
    <property type="entry name" value="DIENELACTONE HYDROLASE DOMAIN-CONTAINING PROTEIN-RELATED"/>
    <property type="match status" value="1"/>
</dbReference>
<dbReference type="EMBL" id="JABBFW010000008">
    <property type="protein sequence ID" value="NML16057.1"/>
    <property type="molecule type" value="Genomic_DNA"/>
</dbReference>
<organism evidence="4 5">
    <name type="scientific">Azohydromonas caseinilytica</name>
    <dbReference type="NCBI Taxonomy" id="2728836"/>
    <lineage>
        <taxon>Bacteria</taxon>
        <taxon>Pseudomonadati</taxon>
        <taxon>Pseudomonadota</taxon>
        <taxon>Betaproteobacteria</taxon>
        <taxon>Burkholderiales</taxon>
        <taxon>Sphaerotilaceae</taxon>
        <taxon>Azohydromonas</taxon>
    </lineage>
</organism>
<evidence type="ECO:0000256" key="1">
    <source>
        <dbReference type="ARBA" id="ARBA00022801"/>
    </source>
</evidence>
<feature type="signal peptide" evidence="2">
    <location>
        <begin position="1"/>
        <end position="28"/>
    </location>
</feature>
<keyword evidence="2" id="KW-0732">Signal</keyword>
<accession>A0A848F7G9</accession>
<protein>
    <submittedName>
        <fullName evidence="4">Prolyl oligopeptidase family serine peptidase</fullName>
    </submittedName>
</protein>
<keyword evidence="1" id="KW-0378">Hydrolase</keyword>
<evidence type="ECO:0000256" key="2">
    <source>
        <dbReference type="SAM" id="SignalP"/>
    </source>
</evidence>
<dbReference type="InterPro" id="IPR050261">
    <property type="entry name" value="FrsA_esterase"/>
</dbReference>
<dbReference type="AlphaFoldDB" id="A0A848F7G9"/>
<feature type="domain" description="Xaa-Pro dipeptidyl-peptidase-like" evidence="3">
    <location>
        <begin position="52"/>
        <end position="188"/>
    </location>
</feature>
<sequence>MKITHRLLGTLALCWTLALLPGAGRAQASTAAPEASMNERVLMVPVDAQRNIRLQVTVLQPDGPGPFPLAVVNHGASGKQPPARMERHRHTFAAYYFLSRGYAVALPMLRGYAGSEGRLHPAGCNYESVALGNAADIQAVIDFMARDPTVDARRTVMAGQSFGGWNTLAFGSLGDPRVKALVSFAGGMNASSCPNSPAVLPRGAGRFGATTRVPSIWFYGENDSFFGPPLAQVMHERYTAAGGRAELVAFGPFMKDAHELLAFPQGLPIWAPRLDAFLHQLGLPGRIVHPEYLPQDFPPPSGYAAIDDVDAVPYLDDRGREHYRRFLARSAPRVYVLSRSGFAGAYYGGFDPVGRGLKECRLRARDCFVYAVDDHVAWSRPTPAPPASGFAAHDDVAAIPFINQAGRQGYLKYLSMRRPKAFAIAPDGAWSAAALGPDPLAMALEACGKAHQGCRLYAVDHSVVWAGQPEGEP</sequence>
<feature type="chain" id="PRO_5032992203" evidence="2">
    <location>
        <begin position="29"/>
        <end position="473"/>
    </location>
</feature>
<comment type="caution">
    <text evidence="4">The sequence shown here is derived from an EMBL/GenBank/DDBJ whole genome shotgun (WGS) entry which is preliminary data.</text>
</comment>
<dbReference type="Gene3D" id="3.40.50.1820">
    <property type="entry name" value="alpha/beta hydrolase"/>
    <property type="match status" value="1"/>
</dbReference>
<dbReference type="RefSeq" id="WP_169160955.1">
    <property type="nucleotide sequence ID" value="NZ_JABBFW010000008.1"/>
</dbReference>
<proteinExistence type="predicted"/>
<reference evidence="4 5" key="1">
    <citation type="submission" date="2020-04" db="EMBL/GenBank/DDBJ databases">
        <title>Azohydromonas sp. isolated from soil.</title>
        <authorList>
            <person name="Dahal R.H."/>
        </authorList>
    </citation>
    <scope>NUCLEOTIDE SEQUENCE [LARGE SCALE GENOMIC DNA]</scope>
    <source>
        <strain evidence="4 5">G-1-1-14</strain>
    </source>
</reference>
<dbReference type="GO" id="GO:0052689">
    <property type="term" value="F:carboxylic ester hydrolase activity"/>
    <property type="evidence" value="ECO:0007669"/>
    <property type="project" value="UniProtKB-ARBA"/>
</dbReference>